<proteinExistence type="predicted"/>
<dbReference type="RefSeq" id="WP_201652098.1">
    <property type="nucleotide sequence ID" value="NZ_JAEQNC010000001.1"/>
</dbReference>
<dbReference type="AlphaFoldDB" id="A0A936YI67"/>
<dbReference type="Proteomes" id="UP000633219">
    <property type="component" value="Unassembled WGS sequence"/>
</dbReference>
<accession>A0A936YI67</accession>
<keyword evidence="3" id="KW-1185">Reference proteome</keyword>
<reference evidence="2" key="1">
    <citation type="submission" date="2021-01" db="EMBL/GenBank/DDBJ databases">
        <title>Rhizobium sp. strain KVB221 16S ribosomal RNA gene Genome sequencing and assembly.</title>
        <authorList>
            <person name="Kang M."/>
        </authorList>
    </citation>
    <scope>NUCLEOTIDE SEQUENCE</scope>
    <source>
        <strain evidence="2">KVB221</strain>
    </source>
</reference>
<evidence type="ECO:0000313" key="3">
    <source>
        <dbReference type="Proteomes" id="UP000633219"/>
    </source>
</evidence>
<protein>
    <submittedName>
        <fullName evidence="2">Uncharacterized protein</fullName>
    </submittedName>
</protein>
<evidence type="ECO:0000313" key="2">
    <source>
        <dbReference type="EMBL" id="MBL0370709.1"/>
    </source>
</evidence>
<sequence>MLEFFLLLWGLPAAVGMSLTYRESYFAGDGYFSRRLLPGFVACLFWPLSLPVAALLAWRRSGQAVVGRADL</sequence>
<dbReference type="EMBL" id="JAEQNC010000001">
    <property type="protein sequence ID" value="MBL0370709.1"/>
    <property type="molecule type" value="Genomic_DNA"/>
</dbReference>
<name>A0A936YI67_9HYPH</name>
<comment type="caution">
    <text evidence="2">The sequence shown here is derived from an EMBL/GenBank/DDBJ whole genome shotgun (WGS) entry which is preliminary data.</text>
</comment>
<keyword evidence="1" id="KW-0812">Transmembrane</keyword>
<gene>
    <name evidence="2" type="ORF">JJB09_01585</name>
</gene>
<feature type="transmembrane region" description="Helical" evidence="1">
    <location>
        <begin position="36"/>
        <end position="58"/>
    </location>
</feature>
<organism evidence="2 3">
    <name type="scientific">Rhizobium setariae</name>
    <dbReference type="NCBI Taxonomy" id="2801340"/>
    <lineage>
        <taxon>Bacteria</taxon>
        <taxon>Pseudomonadati</taxon>
        <taxon>Pseudomonadota</taxon>
        <taxon>Alphaproteobacteria</taxon>
        <taxon>Hyphomicrobiales</taxon>
        <taxon>Rhizobiaceae</taxon>
        <taxon>Rhizobium/Agrobacterium group</taxon>
        <taxon>Rhizobium</taxon>
    </lineage>
</organism>
<keyword evidence="1" id="KW-0472">Membrane</keyword>
<evidence type="ECO:0000256" key="1">
    <source>
        <dbReference type="SAM" id="Phobius"/>
    </source>
</evidence>
<keyword evidence="1" id="KW-1133">Transmembrane helix</keyword>